<keyword evidence="3" id="KW-1185">Reference proteome</keyword>
<name>A0A1V2L332_CYBFA</name>
<feature type="region of interest" description="Disordered" evidence="1">
    <location>
        <begin position="1"/>
        <end position="23"/>
    </location>
</feature>
<reference evidence="3" key="1">
    <citation type="journal article" date="2017" name="Genome Announc.">
        <title>Genome sequences of Cyberlindnera fabianii 65, Pichia kudriavzevii 129, and Saccharomyces cerevisiae 131 isolated from fermented masau fruits in Zimbabwe.</title>
        <authorList>
            <person name="van Rijswijck I.M.H."/>
            <person name="Derks M.F.L."/>
            <person name="Abee T."/>
            <person name="de Ridder D."/>
            <person name="Smid E.J."/>
        </authorList>
    </citation>
    <scope>NUCLEOTIDE SEQUENCE [LARGE SCALE GENOMIC DNA]</scope>
    <source>
        <strain evidence="3">65</strain>
    </source>
</reference>
<accession>A0A1V2L332</accession>
<evidence type="ECO:0000256" key="1">
    <source>
        <dbReference type="SAM" id="MobiDB-lite"/>
    </source>
</evidence>
<organism evidence="2 3">
    <name type="scientific">Cyberlindnera fabianii</name>
    <name type="common">Yeast</name>
    <name type="synonym">Hansenula fabianii</name>
    <dbReference type="NCBI Taxonomy" id="36022"/>
    <lineage>
        <taxon>Eukaryota</taxon>
        <taxon>Fungi</taxon>
        <taxon>Dikarya</taxon>
        <taxon>Ascomycota</taxon>
        <taxon>Saccharomycotina</taxon>
        <taxon>Saccharomycetes</taxon>
        <taxon>Phaffomycetales</taxon>
        <taxon>Phaffomycetaceae</taxon>
        <taxon>Cyberlindnera</taxon>
    </lineage>
</organism>
<gene>
    <name evidence="2" type="ORF">BON22_3778</name>
</gene>
<dbReference type="AlphaFoldDB" id="A0A1V2L332"/>
<protein>
    <submittedName>
        <fullName evidence="2">Uncharacterized protein</fullName>
    </submittedName>
</protein>
<dbReference type="VEuPathDB" id="FungiDB:BON22_3778"/>
<evidence type="ECO:0000313" key="2">
    <source>
        <dbReference type="EMBL" id="ONH66329.1"/>
    </source>
</evidence>
<proteinExistence type="predicted"/>
<dbReference type="EMBL" id="MPUK01000007">
    <property type="protein sequence ID" value="ONH66329.1"/>
    <property type="molecule type" value="Genomic_DNA"/>
</dbReference>
<evidence type="ECO:0000313" key="3">
    <source>
        <dbReference type="Proteomes" id="UP000189513"/>
    </source>
</evidence>
<comment type="caution">
    <text evidence="2">The sequence shown here is derived from an EMBL/GenBank/DDBJ whole genome shotgun (WGS) entry which is preliminary data.</text>
</comment>
<sequence length="129" mass="15174">MKREMKRGAPLIRKTDARDPREEQISERLLKDISGEISYSSARLMLKLRELTETGWLRRLWAHKCLKGVLTEWLKLILETLLVIGGILEETESVDVPELRLQHLDFGLMDVKITNLDYRGRNVMRRMIE</sequence>
<dbReference type="Proteomes" id="UP000189513">
    <property type="component" value="Unassembled WGS sequence"/>
</dbReference>